<evidence type="ECO:0000313" key="7">
    <source>
        <dbReference type="EMBL" id="CAG9321661.1"/>
    </source>
</evidence>
<dbReference type="Proteomes" id="UP001162131">
    <property type="component" value="Unassembled WGS sequence"/>
</dbReference>
<dbReference type="Gene3D" id="3.30.40.10">
    <property type="entry name" value="Zinc/RING finger domain, C3HC4 (zinc finger)"/>
    <property type="match status" value="1"/>
</dbReference>
<dbReference type="InterPro" id="IPR017907">
    <property type="entry name" value="Znf_RING_CS"/>
</dbReference>
<evidence type="ECO:0000256" key="3">
    <source>
        <dbReference type="ARBA" id="ARBA00022833"/>
    </source>
</evidence>
<evidence type="ECO:0000256" key="5">
    <source>
        <dbReference type="SAM" id="Coils"/>
    </source>
</evidence>
<keyword evidence="1" id="KW-0479">Metal-binding</keyword>
<comment type="caution">
    <text evidence="7">The sequence shown here is derived from an EMBL/GenBank/DDBJ whole genome shotgun (WGS) entry which is preliminary data.</text>
</comment>
<evidence type="ECO:0000259" key="6">
    <source>
        <dbReference type="PROSITE" id="PS50089"/>
    </source>
</evidence>
<dbReference type="InterPro" id="IPR013083">
    <property type="entry name" value="Znf_RING/FYVE/PHD"/>
</dbReference>
<sequence>MESLLECIICKEPYNQSNRAPIILTCGHTFCKSCVHKMSQHSQYIRCPIDRKFESRDLSSLNMNYAIVQIQEYERTGILAKERCKAHEFPIVITCKTCNIDCCPKCIRKHLSHDMYDMEHPTLIQELDNSMNGFEIKIKEYLDASFSAKNRLDKEISELDHQKVKLKKEIEDAFESLMRILENKKIQSIQQLDHKIKEKEDFLKQRLNDVNEQIKYYSMHYDEFQHMKKYYKESTFIDRVVSCRNVLRELNFVQFIKPKDINDNKLRIIVDTTPLIAHSIGSVSFNEKSSSEILMEQLNFQIEELKSNKLIYNKTNPEQKLSLEIQSISNFLCMSENIPELAKMHLIECCCNEILGYSSLKLSDHLKQELSKKIDTESLFDTKIQEYIPTLRSKLKYVKGLIYSLEKIHEKEWEKGLYVLHCLIINENEYDFAELYLQIALLRICSQSFYIINQFKVIDALPLVDLIKRYTKFHFLPSTMCYKQVMSSLRFAYKFVENQMPDFFFPYFKTQYSAYLTEMSSKATENIPSEYPSELLAIFQGLDSSDLHFWKDSDLSKQFLNKVHRFKEECSPWFQALRFVQERGEELSDFELAALERSLN</sequence>
<evidence type="ECO:0000256" key="2">
    <source>
        <dbReference type="ARBA" id="ARBA00022771"/>
    </source>
</evidence>
<dbReference type="SUPFAM" id="SSF57850">
    <property type="entry name" value="RING/U-box"/>
    <property type="match status" value="1"/>
</dbReference>
<keyword evidence="8" id="KW-1185">Reference proteome</keyword>
<dbReference type="PROSITE" id="PS50089">
    <property type="entry name" value="ZF_RING_2"/>
    <property type="match status" value="1"/>
</dbReference>
<reference evidence="7" key="1">
    <citation type="submission" date="2021-09" db="EMBL/GenBank/DDBJ databases">
        <authorList>
            <consortium name="AG Swart"/>
            <person name="Singh M."/>
            <person name="Singh A."/>
            <person name="Seah K."/>
            <person name="Emmerich C."/>
        </authorList>
    </citation>
    <scope>NUCLEOTIDE SEQUENCE</scope>
    <source>
        <strain evidence="7">ATCC30299</strain>
    </source>
</reference>
<evidence type="ECO:0000313" key="8">
    <source>
        <dbReference type="Proteomes" id="UP001162131"/>
    </source>
</evidence>
<dbReference type="PANTHER" id="PTHR47156">
    <property type="entry name" value="PROTEIN CBG20824"/>
    <property type="match status" value="1"/>
</dbReference>
<feature type="domain" description="RING-type" evidence="6">
    <location>
        <begin position="7"/>
        <end position="51"/>
    </location>
</feature>
<evidence type="ECO:0000256" key="4">
    <source>
        <dbReference type="PROSITE-ProRule" id="PRU00175"/>
    </source>
</evidence>
<dbReference type="PANTHER" id="PTHR47156:SF10">
    <property type="entry name" value="E3 UBIQUITIN-PROTEIN LIGASE TRIM-21-RELATED"/>
    <property type="match status" value="1"/>
</dbReference>
<dbReference type="Pfam" id="PF13445">
    <property type="entry name" value="zf-RING_UBOX"/>
    <property type="match status" value="1"/>
</dbReference>
<dbReference type="InterPro" id="IPR001841">
    <property type="entry name" value="Znf_RING"/>
</dbReference>
<dbReference type="InterPro" id="IPR052667">
    <property type="entry name" value="E3_ubiquitin-ligase_RING"/>
</dbReference>
<protein>
    <recommendedName>
        <fullName evidence="6">RING-type domain-containing protein</fullName>
    </recommendedName>
</protein>
<dbReference type="EMBL" id="CAJZBQ010000028">
    <property type="protein sequence ID" value="CAG9321661.1"/>
    <property type="molecule type" value="Genomic_DNA"/>
</dbReference>
<organism evidence="7 8">
    <name type="scientific">Blepharisma stoltei</name>
    <dbReference type="NCBI Taxonomy" id="1481888"/>
    <lineage>
        <taxon>Eukaryota</taxon>
        <taxon>Sar</taxon>
        <taxon>Alveolata</taxon>
        <taxon>Ciliophora</taxon>
        <taxon>Postciliodesmatophora</taxon>
        <taxon>Heterotrichea</taxon>
        <taxon>Heterotrichida</taxon>
        <taxon>Blepharismidae</taxon>
        <taxon>Blepharisma</taxon>
    </lineage>
</organism>
<name>A0AAU9J7J0_9CILI</name>
<keyword evidence="3" id="KW-0862">Zinc</keyword>
<proteinExistence type="predicted"/>
<dbReference type="PROSITE" id="PS00518">
    <property type="entry name" value="ZF_RING_1"/>
    <property type="match status" value="1"/>
</dbReference>
<feature type="coiled-coil region" evidence="5">
    <location>
        <begin position="124"/>
        <end position="187"/>
    </location>
</feature>
<accession>A0AAU9J7J0</accession>
<dbReference type="InterPro" id="IPR027370">
    <property type="entry name" value="Znf-RING_euk"/>
</dbReference>
<evidence type="ECO:0000256" key="1">
    <source>
        <dbReference type="ARBA" id="ARBA00022723"/>
    </source>
</evidence>
<dbReference type="AlphaFoldDB" id="A0AAU9J7J0"/>
<dbReference type="SMART" id="SM00184">
    <property type="entry name" value="RING"/>
    <property type="match status" value="1"/>
</dbReference>
<gene>
    <name evidence="7" type="ORF">BSTOLATCC_MIC28936</name>
</gene>
<dbReference type="GO" id="GO:0008270">
    <property type="term" value="F:zinc ion binding"/>
    <property type="evidence" value="ECO:0007669"/>
    <property type="project" value="UniProtKB-KW"/>
</dbReference>
<feature type="coiled-coil region" evidence="5">
    <location>
        <begin position="288"/>
        <end position="315"/>
    </location>
</feature>
<keyword evidence="2 4" id="KW-0863">Zinc-finger</keyword>
<keyword evidence="5" id="KW-0175">Coiled coil</keyword>